<evidence type="ECO:0000313" key="2">
    <source>
        <dbReference type="Proteomes" id="UP000466535"/>
    </source>
</evidence>
<evidence type="ECO:0000313" key="1">
    <source>
        <dbReference type="EMBL" id="MXR52316.1"/>
    </source>
</evidence>
<dbReference type="OrthoDB" id="200049at2157"/>
<sequence>MPDRQTLTRDLAETYTGGRYGDPWDYVEAYRAYLDYTAENPEEGSTSVARALEQPRGRIRVWMDGSKPDPVRAIEIAEQHDWLDWDWETDTIQALNCLVAWIFAGGSIRTETYVPLFTVDTDDDETVLRSLLQTAVNARLYYNDRTENRAREVTIQQHQAVLGRFLAILGAPVGTKNDDRADLSLPSYLREAPDSHRRAFARTYVCLRATDRPNRPNRPIQISERRAASYRAEIRALLNSLISGAVTATGQTFTLSKAAAEELYQPPTIGAS</sequence>
<dbReference type="RefSeq" id="WP_159764437.1">
    <property type="nucleotide sequence ID" value="NZ_WUUT01000004.1"/>
</dbReference>
<dbReference type="EMBL" id="WUUT01000004">
    <property type="protein sequence ID" value="MXR52316.1"/>
    <property type="molecule type" value="Genomic_DNA"/>
</dbReference>
<dbReference type="Proteomes" id="UP000466535">
    <property type="component" value="Unassembled WGS sequence"/>
</dbReference>
<protein>
    <submittedName>
        <fullName evidence="1">Uncharacterized protein</fullName>
    </submittedName>
</protein>
<keyword evidence="2" id="KW-1185">Reference proteome</keyword>
<accession>A0A6B0T7Y3</accession>
<dbReference type="AlphaFoldDB" id="A0A6B0T7Y3"/>
<organism evidence="1 2">
    <name type="scientific">Halovenus carboxidivorans</name>
    <dbReference type="NCBI Taxonomy" id="2692199"/>
    <lineage>
        <taxon>Archaea</taxon>
        <taxon>Methanobacteriati</taxon>
        <taxon>Methanobacteriota</taxon>
        <taxon>Stenosarchaea group</taxon>
        <taxon>Halobacteria</taxon>
        <taxon>Halobacteriales</taxon>
        <taxon>Haloarculaceae</taxon>
        <taxon>Halovenus</taxon>
    </lineage>
</organism>
<reference evidence="1 2" key="1">
    <citation type="submission" date="2019-12" db="EMBL/GenBank/DDBJ databases">
        <title>Isolation and characterization of three novel carbon monoxide-oxidizing members of Halobacteria from salione crusts and soils.</title>
        <authorList>
            <person name="Myers M.R."/>
            <person name="King G.M."/>
        </authorList>
    </citation>
    <scope>NUCLEOTIDE SEQUENCE [LARGE SCALE GENOMIC DNA]</scope>
    <source>
        <strain evidence="1 2">WSH3</strain>
    </source>
</reference>
<gene>
    <name evidence="1" type="ORF">GRX03_11970</name>
</gene>
<proteinExistence type="predicted"/>
<comment type="caution">
    <text evidence="1">The sequence shown here is derived from an EMBL/GenBank/DDBJ whole genome shotgun (WGS) entry which is preliminary data.</text>
</comment>
<name>A0A6B0T7Y3_9EURY</name>